<gene>
    <name evidence="1" type="ORF">EV192_1288</name>
</gene>
<protein>
    <submittedName>
        <fullName evidence="1">Uncharacterized protein</fullName>
    </submittedName>
</protein>
<dbReference type="Proteomes" id="UP000295680">
    <property type="component" value="Unassembled WGS sequence"/>
</dbReference>
<dbReference type="AlphaFoldDB" id="A0A4R2IM40"/>
<accession>A0A4R2IM40</accession>
<evidence type="ECO:0000313" key="1">
    <source>
        <dbReference type="EMBL" id="TCO43745.1"/>
    </source>
</evidence>
<evidence type="ECO:0000313" key="2">
    <source>
        <dbReference type="Proteomes" id="UP000295680"/>
    </source>
</evidence>
<reference evidence="1 2" key="1">
    <citation type="submission" date="2019-03" db="EMBL/GenBank/DDBJ databases">
        <title>Genomic Encyclopedia of Type Strains, Phase IV (KMG-IV): sequencing the most valuable type-strain genomes for metagenomic binning, comparative biology and taxonomic classification.</title>
        <authorList>
            <person name="Goeker M."/>
        </authorList>
    </citation>
    <scope>NUCLEOTIDE SEQUENCE [LARGE SCALE GENOMIC DNA]</scope>
    <source>
        <strain evidence="1 2">DSM 45934</strain>
    </source>
</reference>
<proteinExistence type="predicted"/>
<organism evidence="1 2">
    <name type="scientific">Actinocrispum wychmicini</name>
    <dbReference type="NCBI Taxonomy" id="1213861"/>
    <lineage>
        <taxon>Bacteria</taxon>
        <taxon>Bacillati</taxon>
        <taxon>Actinomycetota</taxon>
        <taxon>Actinomycetes</taxon>
        <taxon>Pseudonocardiales</taxon>
        <taxon>Pseudonocardiaceae</taxon>
        <taxon>Actinocrispum</taxon>
    </lineage>
</organism>
<comment type="caution">
    <text evidence="1">The sequence shown here is derived from an EMBL/GenBank/DDBJ whole genome shotgun (WGS) entry which is preliminary data.</text>
</comment>
<dbReference type="EMBL" id="SLWS01000028">
    <property type="protein sequence ID" value="TCO43745.1"/>
    <property type="molecule type" value="Genomic_DNA"/>
</dbReference>
<sequence length="62" mass="7028">MASCGLEMMQISLPHGEVEELHEFLLQLDVVTRLLGRQPVLPPALATRFQKALHDTHIRNLL</sequence>
<name>A0A4R2IM40_9PSEU</name>
<keyword evidence="2" id="KW-1185">Reference proteome</keyword>